<dbReference type="AlphaFoldDB" id="A0A538TXH0"/>
<evidence type="ECO:0000313" key="4">
    <source>
        <dbReference type="EMBL" id="TMQ68335.1"/>
    </source>
</evidence>
<protein>
    <submittedName>
        <fullName evidence="4">AIR synthase</fullName>
    </submittedName>
</protein>
<proteinExistence type="inferred from homology"/>
<name>A0A538TXH0_UNCEI</name>
<dbReference type="InterPro" id="IPR016188">
    <property type="entry name" value="PurM-like_N"/>
</dbReference>
<dbReference type="CDD" id="cd06061">
    <property type="entry name" value="PurM-like1"/>
    <property type="match status" value="1"/>
</dbReference>
<dbReference type="Proteomes" id="UP000319836">
    <property type="component" value="Unassembled WGS sequence"/>
</dbReference>
<comment type="similarity">
    <text evidence="1">Belongs to the HypE family.</text>
</comment>
<dbReference type="PIRSF" id="PIRSF005644">
    <property type="entry name" value="Hdrgns_mtr_HypE"/>
    <property type="match status" value="1"/>
</dbReference>
<dbReference type="PANTHER" id="PTHR30303:SF4">
    <property type="entry name" value="HYDROGENASE EXPRESSION_FORMATION PROTEIN HYPE"/>
    <property type="match status" value="1"/>
</dbReference>
<organism evidence="4 5">
    <name type="scientific">Eiseniibacteriota bacterium</name>
    <dbReference type="NCBI Taxonomy" id="2212470"/>
    <lineage>
        <taxon>Bacteria</taxon>
        <taxon>Candidatus Eiseniibacteriota</taxon>
    </lineage>
</organism>
<feature type="domain" description="PurM-like N-terminal" evidence="2">
    <location>
        <begin position="48"/>
        <end position="153"/>
    </location>
</feature>
<dbReference type="Pfam" id="PF02769">
    <property type="entry name" value="AIRS_C"/>
    <property type="match status" value="1"/>
</dbReference>
<reference evidence="4 5" key="1">
    <citation type="journal article" date="2019" name="Nat. Microbiol.">
        <title>Mediterranean grassland soil C-N compound turnover is dependent on rainfall and depth, and is mediated by genomically divergent microorganisms.</title>
        <authorList>
            <person name="Diamond S."/>
            <person name="Andeer P.F."/>
            <person name="Li Z."/>
            <person name="Crits-Christoph A."/>
            <person name="Burstein D."/>
            <person name="Anantharaman K."/>
            <person name="Lane K.R."/>
            <person name="Thomas B.C."/>
            <person name="Pan C."/>
            <person name="Northen T.R."/>
            <person name="Banfield J.F."/>
        </authorList>
    </citation>
    <scope>NUCLEOTIDE SEQUENCE [LARGE SCALE GENOMIC DNA]</scope>
    <source>
        <strain evidence="4">WS_10</strain>
    </source>
</reference>
<dbReference type="GO" id="GO:0051604">
    <property type="term" value="P:protein maturation"/>
    <property type="evidence" value="ECO:0007669"/>
    <property type="project" value="TreeGrafter"/>
</dbReference>
<dbReference type="SUPFAM" id="SSF56042">
    <property type="entry name" value="PurM C-terminal domain-like"/>
    <property type="match status" value="1"/>
</dbReference>
<evidence type="ECO:0000256" key="1">
    <source>
        <dbReference type="ARBA" id="ARBA00006243"/>
    </source>
</evidence>
<gene>
    <name evidence="4" type="ORF">E6K80_14305</name>
</gene>
<dbReference type="Pfam" id="PF00586">
    <property type="entry name" value="AIRS"/>
    <property type="match status" value="1"/>
</dbReference>
<dbReference type="InterPro" id="IPR011854">
    <property type="entry name" value="HypE"/>
</dbReference>
<dbReference type="Gene3D" id="3.90.650.10">
    <property type="entry name" value="PurM-like C-terminal domain"/>
    <property type="match status" value="1"/>
</dbReference>
<dbReference type="SUPFAM" id="SSF55326">
    <property type="entry name" value="PurM N-terminal domain-like"/>
    <property type="match status" value="1"/>
</dbReference>
<dbReference type="Gene3D" id="3.30.1330.10">
    <property type="entry name" value="PurM-like, N-terminal domain"/>
    <property type="match status" value="1"/>
</dbReference>
<evidence type="ECO:0000313" key="5">
    <source>
        <dbReference type="Proteomes" id="UP000319836"/>
    </source>
</evidence>
<dbReference type="InterPro" id="IPR036921">
    <property type="entry name" value="PurM-like_N_sf"/>
</dbReference>
<dbReference type="InterPro" id="IPR010918">
    <property type="entry name" value="PurM-like_C_dom"/>
</dbReference>
<dbReference type="InterPro" id="IPR036676">
    <property type="entry name" value="PurM-like_C_sf"/>
</dbReference>
<evidence type="ECO:0000259" key="2">
    <source>
        <dbReference type="Pfam" id="PF00586"/>
    </source>
</evidence>
<accession>A0A538TXH0</accession>
<dbReference type="EMBL" id="VBPA01000407">
    <property type="protein sequence ID" value="TMQ68335.1"/>
    <property type="molecule type" value="Genomic_DNA"/>
</dbReference>
<sequence length="339" mass="35503">MAKPLTPARRSAAAPLGKITPETFERLVAGRLGAERPEVIVGPRIGYDDGIIRIGAGRVMAVTTDPLSLVPALGPEASARLACRLLASDAWTSGIPPAFATCSFHFPPDLPEPTLAAYLAAMHDEWKRLGVAVAAGHTGRYEGCDLTIVGAGTLIGVGDEGRYLSPAFVLPGDRILVTKGCAIEATAIAAHLFPERLRAALDDDGLARARALLERVSVVEDCRALLHVGVRDRGVTCLHDATEGGVLGGLVELARASGKDLRVEKAKIPLPPEARAACAIFEIDPYWTLSEGTLIATVRPERAREALTALADAGIVAAEIGEVIGPGGKLWLTDAEGNV</sequence>
<evidence type="ECO:0000259" key="3">
    <source>
        <dbReference type="Pfam" id="PF02769"/>
    </source>
</evidence>
<feature type="domain" description="PurM-like C-terminal" evidence="3">
    <location>
        <begin position="171"/>
        <end position="327"/>
    </location>
</feature>
<comment type="caution">
    <text evidence="4">The sequence shown here is derived from an EMBL/GenBank/DDBJ whole genome shotgun (WGS) entry which is preliminary data.</text>
</comment>
<dbReference type="PANTHER" id="PTHR30303">
    <property type="entry name" value="HYDROGENASE ISOENZYMES FORMATION PROTEIN HYPE"/>
    <property type="match status" value="1"/>
</dbReference>
<feature type="non-terminal residue" evidence="4">
    <location>
        <position position="339"/>
    </location>
</feature>